<dbReference type="OrthoDB" id="9797551at2"/>
<dbReference type="SUPFAM" id="SSF64307">
    <property type="entry name" value="SirA-like"/>
    <property type="match status" value="1"/>
</dbReference>
<gene>
    <name evidence="3" type="ordered locus">PB2503_10004</name>
</gene>
<dbReference type="STRING" id="314260.PB2503_10004"/>
<dbReference type="Gene3D" id="3.30.110.40">
    <property type="entry name" value="TusA-like domain"/>
    <property type="match status" value="1"/>
</dbReference>
<proteinExistence type="inferred from homology"/>
<reference evidence="4" key="1">
    <citation type="submission" date="2010-08" db="EMBL/GenBank/DDBJ databases">
        <title>Genome sequence of Parvularcula bermudensis HTCC2503.</title>
        <authorList>
            <person name="Kang D.-M."/>
            <person name="Oh H.-M."/>
            <person name="Cho J.-C."/>
        </authorList>
    </citation>
    <scope>NUCLEOTIDE SEQUENCE [LARGE SCALE GENOMIC DNA]</scope>
    <source>
        <strain evidence="4">ATCC BAA-594 / HTCC2503 / KCTC 12087</strain>
    </source>
</reference>
<evidence type="ECO:0000313" key="4">
    <source>
        <dbReference type="Proteomes" id="UP000001302"/>
    </source>
</evidence>
<dbReference type="InterPro" id="IPR036868">
    <property type="entry name" value="TusA-like_sf"/>
</dbReference>
<dbReference type="eggNOG" id="COG0425">
    <property type="taxonomic scope" value="Bacteria"/>
</dbReference>
<dbReference type="InterPro" id="IPR001455">
    <property type="entry name" value="TusA-like"/>
</dbReference>
<dbReference type="EMBL" id="CP002156">
    <property type="protein sequence ID" value="ADM10053.1"/>
    <property type="molecule type" value="Genomic_DNA"/>
</dbReference>
<evidence type="ECO:0000313" key="3">
    <source>
        <dbReference type="EMBL" id="ADM10053.1"/>
    </source>
</evidence>
<dbReference type="PANTHER" id="PTHR33279">
    <property type="entry name" value="SULFUR CARRIER PROTEIN YEDF-RELATED"/>
    <property type="match status" value="1"/>
</dbReference>
<keyword evidence="4" id="KW-1185">Reference proteome</keyword>
<dbReference type="Proteomes" id="UP000001302">
    <property type="component" value="Chromosome"/>
</dbReference>
<dbReference type="RefSeq" id="WP_013301027.1">
    <property type="nucleotide sequence ID" value="NC_014414.1"/>
</dbReference>
<name>E0TEW0_PARBH</name>
<protein>
    <recommendedName>
        <fullName evidence="2">UPF0033 domain-containing protein</fullName>
    </recommendedName>
</protein>
<sequence>MTESPDLRLDLRGLRCPLPVLRLEATLRAAAPGTRIELSTDDPLAKIDIPHAARQGGHECRCLIDGEVCVFEVTKAEGAP</sequence>
<evidence type="ECO:0000259" key="2">
    <source>
        <dbReference type="PROSITE" id="PS01148"/>
    </source>
</evidence>
<dbReference type="Pfam" id="PF01206">
    <property type="entry name" value="TusA"/>
    <property type="match status" value="1"/>
</dbReference>
<comment type="similarity">
    <text evidence="1">Belongs to the sulfur carrier protein TusA family.</text>
</comment>
<organism evidence="3 4">
    <name type="scientific">Parvularcula bermudensis (strain ATCC BAA-594 / HTCC2503 / KCTC 12087)</name>
    <dbReference type="NCBI Taxonomy" id="314260"/>
    <lineage>
        <taxon>Bacteria</taxon>
        <taxon>Pseudomonadati</taxon>
        <taxon>Pseudomonadota</taxon>
        <taxon>Alphaproteobacteria</taxon>
        <taxon>Parvularculales</taxon>
        <taxon>Parvularculaceae</taxon>
        <taxon>Parvularcula</taxon>
    </lineage>
</organism>
<reference evidence="3 4" key="2">
    <citation type="journal article" date="2011" name="J. Bacteriol.">
        <title>Complete genome sequence of strain HTCC2503T of Parvularcula bermudensis, the type species of the order "Parvularculales" in the class Alphaproteobacteria.</title>
        <authorList>
            <person name="Oh H.M."/>
            <person name="Kang I."/>
            <person name="Vergin K.L."/>
            <person name="Kang D."/>
            <person name="Rhee K.H."/>
            <person name="Giovannoni S.J."/>
            <person name="Cho J.C."/>
        </authorList>
    </citation>
    <scope>NUCLEOTIDE SEQUENCE [LARGE SCALE GENOMIC DNA]</scope>
    <source>
        <strain evidence="4">ATCC BAA-594 / HTCC2503 / KCTC 12087</strain>
    </source>
</reference>
<accession>E0TEW0</accession>
<dbReference type="PANTHER" id="PTHR33279:SF6">
    <property type="entry name" value="SULFUR CARRIER PROTEIN YEDF-RELATED"/>
    <property type="match status" value="1"/>
</dbReference>
<dbReference type="KEGG" id="pbr:PB2503_10004"/>
<dbReference type="CDD" id="cd00291">
    <property type="entry name" value="SirA_YedF_YeeD"/>
    <property type="match status" value="1"/>
</dbReference>
<dbReference type="AlphaFoldDB" id="E0TEW0"/>
<dbReference type="HOGENOM" id="CLU_165255_4_1_5"/>
<evidence type="ECO:0000256" key="1">
    <source>
        <dbReference type="ARBA" id="ARBA00008984"/>
    </source>
</evidence>
<feature type="domain" description="UPF0033" evidence="2">
    <location>
        <begin position="9"/>
        <end position="33"/>
    </location>
</feature>
<dbReference type="PROSITE" id="PS01148">
    <property type="entry name" value="UPF0033"/>
    <property type="match status" value="1"/>
</dbReference>